<dbReference type="PANTHER" id="PTHR32308:SF10">
    <property type="entry name" value="CITRATE LYASE SUBUNIT BETA"/>
    <property type="match status" value="1"/>
</dbReference>
<dbReference type="EMBL" id="JAPWIJ010000009">
    <property type="protein sequence ID" value="MCZ4520996.1"/>
    <property type="molecule type" value="Genomic_DNA"/>
</dbReference>
<dbReference type="Pfam" id="PF03328">
    <property type="entry name" value="HpcH_HpaI"/>
    <property type="match status" value="1"/>
</dbReference>
<keyword evidence="3" id="KW-0460">Magnesium</keyword>
<comment type="caution">
    <text evidence="5">The sequence shown here is derived from an EMBL/GenBank/DDBJ whole genome shotgun (WGS) entry which is preliminary data.</text>
</comment>
<dbReference type="PANTHER" id="PTHR32308">
    <property type="entry name" value="LYASE BETA SUBUNIT, PUTATIVE (AFU_ORTHOLOGUE AFUA_4G13030)-RELATED"/>
    <property type="match status" value="1"/>
</dbReference>
<evidence type="ECO:0000256" key="2">
    <source>
        <dbReference type="ARBA" id="ARBA00022723"/>
    </source>
</evidence>
<protein>
    <submittedName>
        <fullName evidence="5">CoA ester lyase</fullName>
    </submittedName>
</protein>
<dbReference type="InterPro" id="IPR011206">
    <property type="entry name" value="Citrate_lyase_beta/mcl1/mcl2"/>
</dbReference>
<dbReference type="Gene3D" id="3.20.20.60">
    <property type="entry name" value="Phosphoenolpyruvate-binding domains"/>
    <property type="match status" value="1"/>
</dbReference>
<dbReference type="SUPFAM" id="SSF51621">
    <property type="entry name" value="Phosphoenolpyruvate/pyruvate domain"/>
    <property type="match status" value="1"/>
</dbReference>
<gene>
    <name evidence="5" type="ORF">O4220_20995</name>
</gene>
<sequence length="278" mass="29389">MRSALTYLYVPGDVPERFDKALASGTDAVVLDLEDAVTAANKDHARAMVAEWVAACEPGDVQIWVRVNPGPLQEDDIRAVLHPNLTGIWLPKVSSAREVEQADALLSGCSAAVSPLIETAAGVFAALEIARAPRVRFLQIGEVDLAADLGVDGSAESLSFVRAQVVAASVAAGIDPPPAAVSRNFRDADAFEADTRTLAGLGFVGRACIHPAQLAPVRTVFVPSELEVREAEELLADLERAESGVAVDSKGFLIDEAVARTARRVVERGAARETMARS</sequence>
<evidence type="ECO:0000256" key="1">
    <source>
        <dbReference type="ARBA" id="ARBA00001946"/>
    </source>
</evidence>
<accession>A0ABT4MMM3</accession>
<evidence type="ECO:0000259" key="4">
    <source>
        <dbReference type="Pfam" id="PF03328"/>
    </source>
</evidence>
<dbReference type="GO" id="GO:0016829">
    <property type="term" value="F:lyase activity"/>
    <property type="evidence" value="ECO:0007669"/>
    <property type="project" value="UniProtKB-KW"/>
</dbReference>
<dbReference type="InterPro" id="IPR005000">
    <property type="entry name" value="Aldolase/citrate-lyase_domain"/>
</dbReference>
<feature type="domain" description="HpcH/HpaI aldolase/citrate lyase" evidence="4">
    <location>
        <begin position="7"/>
        <end position="211"/>
    </location>
</feature>
<evidence type="ECO:0000313" key="6">
    <source>
        <dbReference type="Proteomes" id="UP001081071"/>
    </source>
</evidence>
<reference evidence="5" key="1">
    <citation type="submission" date="2022-12" db="EMBL/GenBank/DDBJ databases">
        <authorList>
            <person name="Krivoruchko A.V."/>
            <person name="Elkin A."/>
        </authorList>
    </citation>
    <scope>NUCLEOTIDE SEQUENCE</scope>
    <source>
        <strain evidence="5">IEGM 1391</strain>
    </source>
</reference>
<keyword evidence="2" id="KW-0479">Metal-binding</keyword>
<evidence type="ECO:0000256" key="3">
    <source>
        <dbReference type="ARBA" id="ARBA00022842"/>
    </source>
</evidence>
<dbReference type="InterPro" id="IPR015813">
    <property type="entry name" value="Pyrv/PenolPyrv_kinase-like_dom"/>
</dbReference>
<dbReference type="RefSeq" id="WP_269607414.1">
    <property type="nucleotide sequence ID" value="NZ_JAPWIJ010000009.1"/>
</dbReference>
<name>A0ABT4MMM3_9NOCA</name>
<keyword evidence="5" id="KW-0456">Lyase</keyword>
<dbReference type="InterPro" id="IPR040442">
    <property type="entry name" value="Pyrv_kinase-like_dom_sf"/>
</dbReference>
<keyword evidence="6" id="KW-1185">Reference proteome</keyword>
<proteinExistence type="predicted"/>
<dbReference type="PIRSF" id="PIRSF015582">
    <property type="entry name" value="Cit_lyase_B"/>
    <property type="match status" value="1"/>
</dbReference>
<comment type="cofactor">
    <cofactor evidence="1">
        <name>Mg(2+)</name>
        <dbReference type="ChEBI" id="CHEBI:18420"/>
    </cofactor>
</comment>
<evidence type="ECO:0000313" key="5">
    <source>
        <dbReference type="EMBL" id="MCZ4520996.1"/>
    </source>
</evidence>
<organism evidence="5 6">
    <name type="scientific">Rhodococcus ruber</name>
    <dbReference type="NCBI Taxonomy" id="1830"/>
    <lineage>
        <taxon>Bacteria</taxon>
        <taxon>Bacillati</taxon>
        <taxon>Actinomycetota</taxon>
        <taxon>Actinomycetes</taxon>
        <taxon>Mycobacteriales</taxon>
        <taxon>Nocardiaceae</taxon>
        <taxon>Rhodococcus</taxon>
    </lineage>
</organism>
<dbReference type="Proteomes" id="UP001081071">
    <property type="component" value="Unassembled WGS sequence"/>
</dbReference>